<dbReference type="Gene3D" id="1.20.1640.10">
    <property type="entry name" value="Multidrug efflux transporter AcrB transmembrane domain"/>
    <property type="match status" value="2"/>
</dbReference>
<feature type="transmembrane region" description="Helical" evidence="10">
    <location>
        <begin position="400"/>
        <end position="423"/>
    </location>
</feature>
<evidence type="ECO:0000313" key="12">
    <source>
        <dbReference type="Ensembl" id="ENSPMRP00000019330.1"/>
    </source>
</evidence>
<dbReference type="Proteomes" id="UP000472272">
    <property type="component" value="Chromosome 12"/>
</dbReference>
<keyword evidence="5 10" id="KW-0472">Membrane</keyword>
<evidence type="ECO:0000313" key="13">
    <source>
        <dbReference type="Proteomes" id="UP000472272"/>
    </source>
</evidence>
<feature type="transmembrane region" description="Helical" evidence="10">
    <location>
        <begin position="31"/>
        <end position="51"/>
    </location>
</feature>
<evidence type="ECO:0000256" key="3">
    <source>
        <dbReference type="ARBA" id="ARBA00022692"/>
    </source>
</evidence>
<feature type="transmembrane region" description="Helical" evidence="10">
    <location>
        <begin position="815"/>
        <end position="840"/>
    </location>
</feature>
<dbReference type="InterPro" id="IPR003392">
    <property type="entry name" value="PTHD_SSD"/>
</dbReference>
<feature type="domain" description="SSD" evidence="11">
    <location>
        <begin position="266"/>
        <end position="423"/>
    </location>
</feature>
<evidence type="ECO:0000256" key="8">
    <source>
        <dbReference type="ARBA" id="ARBA00060429"/>
    </source>
</evidence>
<evidence type="ECO:0000256" key="7">
    <source>
        <dbReference type="ARBA" id="ARBA00057027"/>
    </source>
</evidence>
<dbReference type="InterPro" id="IPR051697">
    <property type="entry name" value="Patched_domain-protein"/>
</dbReference>
<comment type="similarity">
    <text evidence="1">Belongs to the patched family.</text>
</comment>
<sequence length="862" mass="95701">MAPRGCHTDCVERPLSRALRRFGALVGAHPWPFLLAPVALTVGLGTGFVMLRSREANDIEGQYTPVGGPAKAERCFIRTHFPTDDARRFSPQRLSTEGSFASFIAVASASGGSDSVLTKAAFTELLELDSAVRAMTAGERNFADLCARWNNTCLSPNPLIAVEGDAAAIETLLPALTFPLYQSHVFLGYFLGDVVLGPGNGTARPVRAARAMRLFYFFQEDGASRRGSQAWVGFPLCLILSFLTWQVTYFSSESRQKEFGKITKRVIPLVSVTYFLTIFFSIVSCARMDCVRTKIWIAIFGVMSAGLSVVSSFGLLLFCGVPFVITAANSPFLILGVGVDDMFILVSCWQQTKVKKGVIERMADTYAKAAVSVTITTLTDVLAFYIGVESSLVSIQSFCLYTGTAFVFCYIYNLTFLGAVLALNGRREESNKHWLTFKKVMDKPQDSKSPMYNRCCIGGAFDESTGTETEHPMYGFFKNHYAPFLVHTRTKLSVVVLYLAYLVSSVYGCSQLKEGINVRHLAVDRSYVVAYYDSEEKHFTEYGPRLMVAVTESIPYWNSSVRAGLENCMQLFEESSYVDKRLSESWLRTYEMVAKGAAFNLDDRTSFMTNLKTLFQANPEYELDVNISATEIVASRFFIQTVNVTTAVHEKNLLNQMRQLAEDCETPLLVYHPAFIYFDQFAVIMEYTIQNVLIAAGAMLVTSLLLIPNPLCSLWVTFTIVSVFVGVTGFMALWNVNLDSISMINLVICIGFSVDFSAHISYAFVSSEKPKVNDKAVEALYRLGFPILQAAVSTIVGILVLPMSSTYVFRTFFKIMFLVIFFGSLHGLVFIPVFLTFFGFCGEVSNKEDQNDSKGVENSPNV</sequence>
<feature type="transmembrane region" description="Helical" evidence="10">
    <location>
        <begin position="262"/>
        <end position="283"/>
    </location>
</feature>
<proteinExistence type="inferred from homology"/>
<accession>A0A670J577</accession>
<keyword evidence="6" id="KW-0325">Glycoprotein</keyword>
<feature type="transmembrane region" description="Helical" evidence="10">
    <location>
        <begin position="230"/>
        <end position="250"/>
    </location>
</feature>
<evidence type="ECO:0000256" key="6">
    <source>
        <dbReference type="ARBA" id="ARBA00023180"/>
    </source>
</evidence>
<dbReference type="InterPro" id="IPR000731">
    <property type="entry name" value="SSD"/>
</dbReference>
<reference evidence="12" key="3">
    <citation type="submission" date="2025-09" db="UniProtKB">
        <authorList>
            <consortium name="Ensembl"/>
        </authorList>
    </citation>
    <scope>IDENTIFICATION</scope>
</reference>
<dbReference type="PANTHER" id="PTHR10796">
    <property type="entry name" value="PATCHED-RELATED"/>
    <property type="match status" value="1"/>
</dbReference>
<keyword evidence="3 10" id="KW-0812">Transmembrane</keyword>
<dbReference type="PROSITE" id="PS50156">
    <property type="entry name" value="SSD"/>
    <property type="match status" value="1"/>
</dbReference>
<dbReference type="Pfam" id="PF02460">
    <property type="entry name" value="Patched"/>
    <property type="match status" value="1"/>
</dbReference>
<feature type="transmembrane region" description="Helical" evidence="10">
    <location>
        <begin position="295"/>
        <end position="325"/>
    </location>
</feature>
<evidence type="ECO:0000256" key="4">
    <source>
        <dbReference type="ARBA" id="ARBA00022989"/>
    </source>
</evidence>
<evidence type="ECO:0000256" key="5">
    <source>
        <dbReference type="ARBA" id="ARBA00023136"/>
    </source>
</evidence>
<dbReference type="GeneTree" id="ENSGT00940000158727"/>
<dbReference type="Ensembl" id="ENSPMRT00000020522.1">
    <property type="protein sequence ID" value="ENSPMRP00000019330.1"/>
    <property type="gene ID" value="ENSPMRG00000012622.1"/>
</dbReference>
<organism evidence="12 13">
    <name type="scientific">Podarcis muralis</name>
    <name type="common">Wall lizard</name>
    <name type="synonym">Lacerta muralis</name>
    <dbReference type="NCBI Taxonomy" id="64176"/>
    <lineage>
        <taxon>Eukaryota</taxon>
        <taxon>Metazoa</taxon>
        <taxon>Chordata</taxon>
        <taxon>Craniata</taxon>
        <taxon>Vertebrata</taxon>
        <taxon>Euteleostomi</taxon>
        <taxon>Lepidosauria</taxon>
        <taxon>Squamata</taxon>
        <taxon>Bifurcata</taxon>
        <taxon>Unidentata</taxon>
        <taxon>Episquamata</taxon>
        <taxon>Laterata</taxon>
        <taxon>Lacertibaenia</taxon>
        <taxon>Lacertidae</taxon>
        <taxon>Podarcis</taxon>
    </lineage>
</organism>
<evidence type="ECO:0000256" key="9">
    <source>
        <dbReference type="ARBA" id="ARBA00074262"/>
    </source>
</evidence>
<reference evidence="12 13" key="1">
    <citation type="journal article" date="2019" name="Proc. Natl. Acad. Sci. U.S.A.">
        <title>Regulatory changes in pterin and carotenoid genes underlie balanced color polymorphisms in the wall lizard.</title>
        <authorList>
            <person name="Andrade P."/>
            <person name="Pinho C."/>
            <person name="Perez I de Lanuza G."/>
            <person name="Afonso S."/>
            <person name="Brejcha J."/>
            <person name="Rubin C.J."/>
            <person name="Wallerman O."/>
            <person name="Pereira P."/>
            <person name="Sabatino S.J."/>
            <person name="Bellati A."/>
            <person name="Pellitteri-Rosa D."/>
            <person name="Bosakova Z."/>
            <person name="Bunikis I."/>
            <person name="Carretero M.A."/>
            <person name="Feiner N."/>
            <person name="Marsik P."/>
            <person name="Pauperio F."/>
            <person name="Salvi D."/>
            <person name="Soler L."/>
            <person name="While G.M."/>
            <person name="Uller T."/>
            <person name="Font E."/>
            <person name="Andersson L."/>
            <person name="Carneiro M."/>
        </authorList>
    </citation>
    <scope>NUCLEOTIDE SEQUENCE</scope>
</reference>
<keyword evidence="2" id="KW-1003">Cell membrane</keyword>
<dbReference type="AlphaFoldDB" id="A0A670J577"/>
<dbReference type="GO" id="GO:0097225">
    <property type="term" value="C:sperm midpiece"/>
    <property type="evidence" value="ECO:0007669"/>
    <property type="project" value="UniProtKB-ARBA"/>
</dbReference>
<comment type="subcellular location">
    <subcellularLocation>
        <location evidence="8">Cell projection</location>
        <location evidence="8">Cilium</location>
        <location evidence="8">Flagellum membrane</location>
        <topology evidence="8">Multi-pass membrane protein</topology>
    </subcellularLocation>
</comment>
<evidence type="ECO:0000256" key="1">
    <source>
        <dbReference type="ARBA" id="ARBA00005585"/>
    </source>
</evidence>
<dbReference type="SUPFAM" id="SSF82866">
    <property type="entry name" value="Multidrug efflux transporter AcrB transmembrane domain"/>
    <property type="match status" value="2"/>
</dbReference>
<evidence type="ECO:0000256" key="2">
    <source>
        <dbReference type="ARBA" id="ARBA00022475"/>
    </source>
</evidence>
<dbReference type="OMA" id="KIWIAIF"/>
<feature type="transmembrane region" description="Helical" evidence="10">
    <location>
        <begin position="746"/>
        <end position="765"/>
    </location>
</feature>
<protein>
    <recommendedName>
        <fullName evidence="9">Patched domain-containing protein 3</fullName>
    </recommendedName>
</protein>
<reference evidence="12" key="2">
    <citation type="submission" date="2025-08" db="UniProtKB">
        <authorList>
            <consortium name="Ensembl"/>
        </authorList>
    </citation>
    <scope>IDENTIFICATION</scope>
</reference>
<dbReference type="PANTHER" id="PTHR10796:SF60">
    <property type="entry name" value="PATCHED DOMAIN-CONTAINING PROTEIN 3"/>
    <property type="match status" value="1"/>
</dbReference>
<name>A0A670J577_PODMU</name>
<evidence type="ECO:0000256" key="10">
    <source>
        <dbReference type="SAM" id="Phobius"/>
    </source>
</evidence>
<dbReference type="GO" id="GO:0016020">
    <property type="term" value="C:membrane"/>
    <property type="evidence" value="ECO:0007669"/>
    <property type="project" value="InterPro"/>
</dbReference>
<feature type="transmembrane region" description="Helical" evidence="10">
    <location>
        <begin position="687"/>
        <end position="707"/>
    </location>
</feature>
<keyword evidence="4 10" id="KW-1133">Transmembrane helix</keyword>
<comment type="function">
    <text evidence="7">May play a role in sperm development or sperm function. However, does not appear to have an essential role in spermatogenesis or male fertility.</text>
</comment>
<dbReference type="FunFam" id="1.20.1640.10:FF:000013">
    <property type="entry name" value="PaTched Related family"/>
    <property type="match status" value="1"/>
</dbReference>
<keyword evidence="13" id="KW-1185">Reference proteome</keyword>
<feature type="transmembrane region" description="Helical" evidence="10">
    <location>
        <begin position="369"/>
        <end position="388"/>
    </location>
</feature>
<feature type="transmembrane region" description="Helical" evidence="10">
    <location>
        <begin position="331"/>
        <end position="349"/>
    </location>
</feature>
<evidence type="ECO:0000259" key="11">
    <source>
        <dbReference type="PROSITE" id="PS50156"/>
    </source>
</evidence>
<feature type="transmembrane region" description="Helical" evidence="10">
    <location>
        <begin position="713"/>
        <end position="734"/>
    </location>
</feature>
<feature type="transmembrane region" description="Helical" evidence="10">
    <location>
        <begin position="785"/>
        <end position="803"/>
    </location>
</feature>